<protein>
    <submittedName>
        <fullName evidence="1">Uncharacterized protein</fullName>
    </submittedName>
</protein>
<evidence type="ECO:0000313" key="1">
    <source>
        <dbReference type="EMBL" id="MEP0821074.1"/>
    </source>
</evidence>
<reference evidence="1 2" key="1">
    <citation type="submission" date="2022-04" db="EMBL/GenBank/DDBJ databases">
        <title>Positive selection, recombination, and allopatry shape intraspecific diversity of widespread and dominant cyanobacteria.</title>
        <authorList>
            <person name="Wei J."/>
            <person name="Shu W."/>
            <person name="Hu C."/>
        </authorList>
    </citation>
    <scope>NUCLEOTIDE SEQUENCE [LARGE SCALE GENOMIC DNA]</scope>
    <source>
        <strain evidence="1 2">GB2-A4</strain>
    </source>
</reference>
<accession>A0ABV0JHF2</accession>
<name>A0ABV0JHF2_9CYAN</name>
<comment type="caution">
    <text evidence="1">The sequence shown here is derived from an EMBL/GenBank/DDBJ whole genome shotgun (WGS) entry which is preliminary data.</text>
</comment>
<dbReference type="EMBL" id="JAMPKM010000066">
    <property type="protein sequence ID" value="MEP0821074.1"/>
    <property type="molecule type" value="Genomic_DNA"/>
</dbReference>
<sequence>MSETIERDLMSDLEVGIWLKRFWVESTQAAIDLVLGTALMAMRTILEGHHELNYPEQVTQLILKSL</sequence>
<proteinExistence type="predicted"/>
<dbReference type="RefSeq" id="WP_190442208.1">
    <property type="nucleotide sequence ID" value="NZ_JAMPKM010000066.1"/>
</dbReference>
<evidence type="ECO:0000313" key="2">
    <source>
        <dbReference type="Proteomes" id="UP001464891"/>
    </source>
</evidence>
<dbReference type="Proteomes" id="UP001464891">
    <property type="component" value="Unassembled WGS sequence"/>
</dbReference>
<keyword evidence="2" id="KW-1185">Reference proteome</keyword>
<organism evidence="1 2">
    <name type="scientific">Trichocoleus desertorum GB2-A4</name>
    <dbReference type="NCBI Taxonomy" id="2933944"/>
    <lineage>
        <taxon>Bacteria</taxon>
        <taxon>Bacillati</taxon>
        <taxon>Cyanobacteriota</taxon>
        <taxon>Cyanophyceae</taxon>
        <taxon>Leptolyngbyales</taxon>
        <taxon>Trichocoleusaceae</taxon>
        <taxon>Trichocoleus</taxon>
    </lineage>
</organism>
<gene>
    <name evidence="1" type="ORF">NC998_28930</name>
</gene>